<dbReference type="AlphaFoldDB" id="E4KP73"/>
<keyword evidence="3" id="KW-1185">Reference proteome</keyword>
<keyword evidence="1" id="KW-0472">Membrane</keyword>
<evidence type="ECO:0000313" key="2">
    <source>
        <dbReference type="EMBL" id="EFR30972.1"/>
    </source>
</evidence>
<accession>E4KP73</accession>
<protein>
    <recommendedName>
        <fullName evidence="4">DNA-directed RNA polymerase subunit beta</fullName>
    </recommendedName>
</protein>
<gene>
    <name evidence="2" type="ORF">HMPREF9257_1360</name>
</gene>
<keyword evidence="1" id="KW-1133">Transmembrane helix</keyword>
<proteinExistence type="predicted"/>
<evidence type="ECO:0000256" key="1">
    <source>
        <dbReference type="SAM" id="Phobius"/>
    </source>
</evidence>
<dbReference type="EMBL" id="AENN01000015">
    <property type="protein sequence ID" value="EFR30972.1"/>
    <property type="molecule type" value="Genomic_DNA"/>
</dbReference>
<dbReference type="RefSeq" id="WP_006418175.1">
    <property type="nucleotide sequence ID" value="NZ_AENN01000015.1"/>
</dbReference>
<name>E4KP73_9LACT</name>
<dbReference type="Pfam" id="PF11772">
    <property type="entry name" value="EpuA"/>
    <property type="match status" value="1"/>
</dbReference>
<evidence type="ECO:0008006" key="4">
    <source>
        <dbReference type="Google" id="ProtNLM"/>
    </source>
</evidence>
<dbReference type="eggNOG" id="ENOG50304U9">
    <property type="taxonomic scope" value="Bacteria"/>
</dbReference>
<dbReference type="Proteomes" id="UP000005990">
    <property type="component" value="Unassembled WGS sequence"/>
</dbReference>
<feature type="transmembrane region" description="Helical" evidence="1">
    <location>
        <begin position="20"/>
        <end position="45"/>
    </location>
</feature>
<evidence type="ECO:0000313" key="3">
    <source>
        <dbReference type="Proteomes" id="UP000005990"/>
    </source>
</evidence>
<dbReference type="STRING" id="908337.HMPREF9257_1360"/>
<comment type="caution">
    <text evidence="2">The sequence shown here is derived from an EMBL/GenBank/DDBJ whole genome shotgun (WGS) entry which is preliminary data.</text>
</comment>
<keyword evidence="1" id="KW-0812">Transmembrane</keyword>
<organism evidence="2 3">
    <name type="scientific">Eremococcus coleocola ACS-139-V-Col8</name>
    <dbReference type="NCBI Taxonomy" id="908337"/>
    <lineage>
        <taxon>Bacteria</taxon>
        <taxon>Bacillati</taxon>
        <taxon>Bacillota</taxon>
        <taxon>Bacilli</taxon>
        <taxon>Lactobacillales</taxon>
        <taxon>Aerococcaceae</taxon>
        <taxon>Eremococcus</taxon>
    </lineage>
</organism>
<dbReference type="InterPro" id="IPR024596">
    <property type="entry name" value="RNApol_su_b/EpuA"/>
</dbReference>
<reference evidence="2 3" key="1">
    <citation type="submission" date="2010-10" db="EMBL/GenBank/DDBJ databases">
        <authorList>
            <person name="Durkin A.S."/>
            <person name="Madupu R."/>
            <person name="Torralba M."/>
            <person name="Gillis M."/>
            <person name="Methe B."/>
            <person name="Sutton G."/>
            <person name="Nelson K.E."/>
        </authorList>
    </citation>
    <scope>NUCLEOTIDE SEQUENCE [LARGE SCALE GENOMIC DNA]</scope>
    <source>
        <strain evidence="2 3">ACS-139-V-Col8</strain>
    </source>
</reference>
<sequence length="67" mass="7721">MANDKIALRDSILFPALKTIFKLLIFLLLVCLVFIIGIFVGYILLGGGSIWEVFNQDTWFHIFNFIK</sequence>